<dbReference type="OrthoDB" id="6419443at2759"/>
<evidence type="ECO:0000313" key="3">
    <source>
        <dbReference type="Proteomes" id="UP000799766"/>
    </source>
</evidence>
<feature type="non-terminal residue" evidence="2">
    <location>
        <position position="1"/>
    </location>
</feature>
<reference evidence="2" key="1">
    <citation type="journal article" date="2020" name="Stud. Mycol.">
        <title>101 Dothideomycetes genomes: a test case for predicting lifestyles and emergence of pathogens.</title>
        <authorList>
            <person name="Haridas S."/>
            <person name="Albert R."/>
            <person name="Binder M."/>
            <person name="Bloem J."/>
            <person name="Labutti K."/>
            <person name="Salamov A."/>
            <person name="Andreopoulos B."/>
            <person name="Baker S."/>
            <person name="Barry K."/>
            <person name="Bills G."/>
            <person name="Bluhm B."/>
            <person name="Cannon C."/>
            <person name="Castanera R."/>
            <person name="Culley D."/>
            <person name="Daum C."/>
            <person name="Ezra D."/>
            <person name="Gonzalez J."/>
            <person name="Henrissat B."/>
            <person name="Kuo A."/>
            <person name="Liang C."/>
            <person name="Lipzen A."/>
            <person name="Lutzoni F."/>
            <person name="Magnuson J."/>
            <person name="Mondo S."/>
            <person name="Nolan M."/>
            <person name="Ohm R."/>
            <person name="Pangilinan J."/>
            <person name="Park H.-J."/>
            <person name="Ramirez L."/>
            <person name="Alfaro M."/>
            <person name="Sun H."/>
            <person name="Tritt A."/>
            <person name="Yoshinaga Y."/>
            <person name="Zwiers L.-H."/>
            <person name="Turgeon B."/>
            <person name="Goodwin S."/>
            <person name="Spatafora J."/>
            <person name="Crous P."/>
            <person name="Grigoriev I."/>
        </authorList>
    </citation>
    <scope>NUCLEOTIDE SEQUENCE</scope>
    <source>
        <strain evidence="2">ATCC 16933</strain>
    </source>
</reference>
<dbReference type="EMBL" id="MU001696">
    <property type="protein sequence ID" value="KAF2453653.1"/>
    <property type="molecule type" value="Genomic_DNA"/>
</dbReference>
<evidence type="ECO:0000256" key="1">
    <source>
        <dbReference type="SAM" id="MobiDB-lite"/>
    </source>
</evidence>
<keyword evidence="3" id="KW-1185">Reference proteome</keyword>
<feature type="region of interest" description="Disordered" evidence="1">
    <location>
        <begin position="1"/>
        <end position="21"/>
    </location>
</feature>
<sequence>KPSLQQSSSSRTTKPPNNVAESSIPIALQQSLLDIFRNAFGSRFQPDFSPAVQEVKQHLFHRDFTSAFSRQELLDVYCGRWSPSRALGYLQILEELNEVKDLLVGESSDTNERTDCKSTGARRACLLGGGAGAEIVAFAGLLHLLRQRRSESVPSLHLHTIDVADWGTIVATLADRISTPPPLSAYASAAARERAVPLVPPDSVTVSFRQADLLSADTPIGEILSQDNGAAYDVRTTIGRDTGPVTIVTLMFTLNELYSTNVPRTQSFLLRLGHVLEPGALLLVVDSPGSYANVAINSGQDSGKKYPMRWLLDLALLEEGNTKDRLGESSTQRWKKIREEESAWFRMPGSLEYPIELENMRYQLHLYR</sequence>
<gene>
    <name evidence="2" type="ORF">BDY21DRAFT_257653</name>
</gene>
<dbReference type="AlphaFoldDB" id="A0A6A6NQR8"/>
<proteinExistence type="predicted"/>
<dbReference type="Proteomes" id="UP000799766">
    <property type="component" value="Unassembled WGS sequence"/>
</dbReference>
<evidence type="ECO:0000313" key="2">
    <source>
        <dbReference type="EMBL" id="KAF2453653.1"/>
    </source>
</evidence>
<feature type="non-terminal residue" evidence="2">
    <location>
        <position position="368"/>
    </location>
</feature>
<accession>A0A6A6NQR8</accession>
<protein>
    <submittedName>
        <fullName evidence="2">Uncharacterized protein</fullName>
    </submittedName>
</protein>
<name>A0A6A6NQR8_9PEZI</name>
<dbReference type="Pfam" id="PF11312">
    <property type="entry name" value="Methyltransf_34"/>
    <property type="match status" value="1"/>
</dbReference>
<dbReference type="InterPro" id="IPR021463">
    <property type="entry name" value="Methyltransf_34"/>
</dbReference>
<organism evidence="2 3">
    <name type="scientific">Lineolata rhizophorae</name>
    <dbReference type="NCBI Taxonomy" id="578093"/>
    <lineage>
        <taxon>Eukaryota</taxon>
        <taxon>Fungi</taxon>
        <taxon>Dikarya</taxon>
        <taxon>Ascomycota</taxon>
        <taxon>Pezizomycotina</taxon>
        <taxon>Dothideomycetes</taxon>
        <taxon>Dothideomycetes incertae sedis</taxon>
        <taxon>Lineolatales</taxon>
        <taxon>Lineolataceae</taxon>
        <taxon>Lineolata</taxon>
    </lineage>
</organism>